<keyword evidence="8" id="KW-1185">Reference proteome</keyword>
<gene>
    <name evidence="7" type="ORF">DXG03_005551</name>
</gene>
<dbReference type="GO" id="GO:0030150">
    <property type="term" value="P:protein import into mitochondrial matrix"/>
    <property type="evidence" value="ECO:0007669"/>
    <property type="project" value="TreeGrafter"/>
</dbReference>
<feature type="domain" description="DNL-type" evidence="6">
    <location>
        <begin position="115"/>
        <end position="213"/>
    </location>
</feature>
<keyword evidence="1" id="KW-0479">Metal-binding</keyword>
<dbReference type="AlphaFoldDB" id="A0A9P7G5V2"/>
<dbReference type="GO" id="GO:0005739">
    <property type="term" value="C:mitochondrion"/>
    <property type="evidence" value="ECO:0007669"/>
    <property type="project" value="TreeGrafter"/>
</dbReference>
<organism evidence="7 8">
    <name type="scientific">Asterophora parasitica</name>
    <dbReference type="NCBI Taxonomy" id="117018"/>
    <lineage>
        <taxon>Eukaryota</taxon>
        <taxon>Fungi</taxon>
        <taxon>Dikarya</taxon>
        <taxon>Basidiomycota</taxon>
        <taxon>Agaricomycotina</taxon>
        <taxon>Agaricomycetes</taxon>
        <taxon>Agaricomycetidae</taxon>
        <taxon>Agaricales</taxon>
        <taxon>Tricholomatineae</taxon>
        <taxon>Lyophyllaceae</taxon>
        <taxon>Asterophora</taxon>
    </lineage>
</organism>
<feature type="compositionally biased region" description="Low complexity" evidence="5">
    <location>
        <begin position="48"/>
        <end position="89"/>
    </location>
</feature>
<dbReference type="GO" id="GO:0050821">
    <property type="term" value="P:protein stabilization"/>
    <property type="evidence" value="ECO:0007669"/>
    <property type="project" value="TreeGrafter"/>
</dbReference>
<name>A0A9P7G5V2_9AGAR</name>
<dbReference type="PANTHER" id="PTHR20922">
    <property type="entry name" value="DNL-TYPE ZINC FINGER PROTEIN"/>
    <property type="match status" value="1"/>
</dbReference>
<comment type="caution">
    <text evidence="7">The sequence shown here is derived from an EMBL/GenBank/DDBJ whole genome shotgun (WGS) entry which is preliminary data.</text>
</comment>
<dbReference type="Pfam" id="PF05180">
    <property type="entry name" value="zf-DNL"/>
    <property type="match status" value="1"/>
</dbReference>
<protein>
    <recommendedName>
        <fullName evidence="6">DNL-type domain-containing protein</fullName>
    </recommendedName>
</protein>
<dbReference type="PANTHER" id="PTHR20922:SF13">
    <property type="entry name" value="DNL-TYPE ZINC FINGER PROTEIN"/>
    <property type="match status" value="1"/>
</dbReference>
<dbReference type="InterPro" id="IPR007853">
    <property type="entry name" value="Znf_DNL-typ"/>
</dbReference>
<evidence type="ECO:0000313" key="8">
    <source>
        <dbReference type="Proteomes" id="UP000775547"/>
    </source>
</evidence>
<accession>A0A9P7G5V2</accession>
<evidence type="ECO:0000256" key="4">
    <source>
        <dbReference type="PROSITE-ProRule" id="PRU00834"/>
    </source>
</evidence>
<feature type="region of interest" description="Disordered" evidence="5">
    <location>
        <begin position="48"/>
        <end position="112"/>
    </location>
</feature>
<evidence type="ECO:0000313" key="7">
    <source>
        <dbReference type="EMBL" id="KAG5641302.1"/>
    </source>
</evidence>
<dbReference type="GO" id="GO:0051087">
    <property type="term" value="F:protein-folding chaperone binding"/>
    <property type="evidence" value="ECO:0007669"/>
    <property type="project" value="TreeGrafter"/>
</dbReference>
<reference evidence="7" key="1">
    <citation type="submission" date="2020-07" db="EMBL/GenBank/DDBJ databases">
        <authorList>
            <person name="Nieuwenhuis M."/>
            <person name="Van De Peppel L.J.J."/>
        </authorList>
    </citation>
    <scope>NUCLEOTIDE SEQUENCE</scope>
    <source>
        <strain evidence="7">AP01</strain>
        <tissue evidence="7">Mycelium</tissue>
    </source>
</reference>
<dbReference type="OrthoDB" id="512667at2759"/>
<evidence type="ECO:0000259" key="6">
    <source>
        <dbReference type="PROSITE" id="PS51501"/>
    </source>
</evidence>
<keyword evidence="2 4" id="KW-0863">Zinc-finger</keyword>
<evidence type="ECO:0000256" key="1">
    <source>
        <dbReference type="ARBA" id="ARBA00022723"/>
    </source>
</evidence>
<evidence type="ECO:0000256" key="5">
    <source>
        <dbReference type="SAM" id="MobiDB-lite"/>
    </source>
</evidence>
<dbReference type="PROSITE" id="PS51501">
    <property type="entry name" value="ZF_DNL"/>
    <property type="match status" value="1"/>
</dbReference>
<dbReference type="GO" id="GO:0008270">
    <property type="term" value="F:zinc ion binding"/>
    <property type="evidence" value="ECO:0007669"/>
    <property type="project" value="UniProtKB-KW"/>
</dbReference>
<evidence type="ECO:0000256" key="3">
    <source>
        <dbReference type="ARBA" id="ARBA00022833"/>
    </source>
</evidence>
<reference evidence="7" key="2">
    <citation type="submission" date="2021-10" db="EMBL/GenBank/DDBJ databases">
        <title>Phylogenomics reveals ancestral predisposition of the termite-cultivated fungus Termitomyces towards a domesticated lifestyle.</title>
        <authorList>
            <person name="Auxier B."/>
            <person name="Grum-Grzhimaylo A."/>
            <person name="Cardenas M.E."/>
            <person name="Lodge J.D."/>
            <person name="Laessoe T."/>
            <person name="Pedersen O."/>
            <person name="Smith M.E."/>
            <person name="Kuyper T.W."/>
            <person name="Franco-Molano E.A."/>
            <person name="Baroni T.J."/>
            <person name="Aanen D.K."/>
        </authorList>
    </citation>
    <scope>NUCLEOTIDE SEQUENCE</scope>
    <source>
        <strain evidence="7">AP01</strain>
        <tissue evidence="7">Mycelium</tissue>
    </source>
</reference>
<proteinExistence type="predicted"/>
<dbReference type="InterPro" id="IPR024158">
    <property type="entry name" value="Mt_import_TIM15"/>
</dbReference>
<dbReference type="EMBL" id="JABCKV010000341">
    <property type="protein sequence ID" value="KAG5641302.1"/>
    <property type="molecule type" value="Genomic_DNA"/>
</dbReference>
<dbReference type="GO" id="GO:0006457">
    <property type="term" value="P:protein folding"/>
    <property type="evidence" value="ECO:0007669"/>
    <property type="project" value="TreeGrafter"/>
</dbReference>
<keyword evidence="3" id="KW-0862">Zinc</keyword>
<evidence type="ECO:0000256" key="2">
    <source>
        <dbReference type="ARBA" id="ARBA00022771"/>
    </source>
</evidence>
<sequence>MLPSRLFRNTGLPPALRSLLAPHASLPSTIAVQLRFRLGVFRNTHTSHPLPAPAASTSATSSFSSSSSSSSSSASLPSSSSSPDSSAPPQDESTPLHDLPINGPAHPLPSLGKVEPRLSLTFTCTADGCSTRSTHEFARRSYERGIVLVQCPGCKNRHLIADNLGWFKDDTNDGKTRTVEQILQARGESVRRGAVDADGNVEYYPEEVVSAEK</sequence>
<dbReference type="Proteomes" id="UP000775547">
    <property type="component" value="Unassembled WGS sequence"/>
</dbReference>